<dbReference type="SUPFAM" id="SSF54637">
    <property type="entry name" value="Thioesterase/thiol ester dehydrase-isomerase"/>
    <property type="match status" value="2"/>
</dbReference>
<evidence type="ECO:0000259" key="9">
    <source>
        <dbReference type="Pfam" id="PF20791"/>
    </source>
</evidence>
<keyword evidence="11" id="KW-1185">Reference proteome</keyword>
<gene>
    <name evidence="10" type="ORF">NY014_07530</name>
</gene>
<dbReference type="InterPro" id="IPR029069">
    <property type="entry name" value="HotDog_dom_sf"/>
</dbReference>
<evidence type="ECO:0000256" key="1">
    <source>
        <dbReference type="ARBA" id="ARBA00006500"/>
    </source>
</evidence>
<keyword evidence="7" id="KW-0275">Fatty acid biosynthesis</keyword>
<dbReference type="InterPro" id="IPR045023">
    <property type="entry name" value="FATA/B"/>
</dbReference>
<evidence type="ECO:0000256" key="3">
    <source>
        <dbReference type="ARBA" id="ARBA00022801"/>
    </source>
</evidence>
<keyword evidence="6" id="KW-0443">Lipid metabolism</keyword>
<keyword evidence="5" id="KW-0809">Transit peptide</keyword>
<evidence type="ECO:0000259" key="8">
    <source>
        <dbReference type="Pfam" id="PF01643"/>
    </source>
</evidence>
<evidence type="ECO:0000313" key="11">
    <source>
        <dbReference type="Proteomes" id="UP001206788"/>
    </source>
</evidence>
<organism evidence="10 11">
    <name type="scientific">Algoriphagus limi</name>
    <dbReference type="NCBI Taxonomy" id="2975273"/>
    <lineage>
        <taxon>Bacteria</taxon>
        <taxon>Pseudomonadati</taxon>
        <taxon>Bacteroidota</taxon>
        <taxon>Cytophagia</taxon>
        <taxon>Cytophagales</taxon>
        <taxon>Cyclobacteriaceae</taxon>
        <taxon>Algoriphagus</taxon>
    </lineage>
</organism>
<feature type="domain" description="Acyl-ACP thioesterase-like C-terminal" evidence="9">
    <location>
        <begin position="158"/>
        <end position="221"/>
    </location>
</feature>
<dbReference type="CDD" id="cd00586">
    <property type="entry name" value="4HBT"/>
    <property type="match status" value="1"/>
</dbReference>
<feature type="domain" description="Acyl-ACP thioesterase N-terminal hotdog" evidence="8">
    <location>
        <begin position="8"/>
        <end position="125"/>
    </location>
</feature>
<evidence type="ECO:0000313" key="10">
    <source>
        <dbReference type="EMBL" id="MCS5490275.1"/>
    </source>
</evidence>
<dbReference type="PANTHER" id="PTHR31727:SF6">
    <property type="entry name" value="OLEOYL-ACYL CARRIER PROTEIN THIOESTERASE 1, CHLOROPLASTIC"/>
    <property type="match status" value="1"/>
</dbReference>
<keyword evidence="2" id="KW-0444">Lipid biosynthesis</keyword>
<dbReference type="Pfam" id="PF20791">
    <property type="entry name" value="Acyl-ACP_TE_C"/>
    <property type="match status" value="1"/>
</dbReference>
<accession>A0ABT2G4U0</accession>
<dbReference type="InterPro" id="IPR002864">
    <property type="entry name" value="Acyl-ACP_thioesterase_NHD"/>
</dbReference>
<proteinExistence type="inferred from homology"/>
<evidence type="ECO:0000256" key="4">
    <source>
        <dbReference type="ARBA" id="ARBA00022832"/>
    </source>
</evidence>
<evidence type="ECO:0000256" key="6">
    <source>
        <dbReference type="ARBA" id="ARBA00023098"/>
    </source>
</evidence>
<dbReference type="RefSeq" id="WP_259413947.1">
    <property type="nucleotide sequence ID" value="NZ_JANWGH010000001.1"/>
</dbReference>
<comment type="caution">
    <text evidence="10">The sequence shown here is derived from an EMBL/GenBank/DDBJ whole genome shotgun (WGS) entry which is preliminary data.</text>
</comment>
<dbReference type="Gene3D" id="3.10.129.10">
    <property type="entry name" value="Hotdog Thioesterase"/>
    <property type="match status" value="1"/>
</dbReference>
<sequence length="240" mass="27370">MSNPETFQFHHEFEIGSFQVNPSGNLRPKDLADLFQEVAWRHADSGDFGRNLQKENRMWVLSRLEIKVIQMPVWGQEVSVYTAGRGVEGLFAFREFLMVDSKGEELASGMSSWVLLDAETKRIVKPDSVLPPELFQINQKPDWIPEKHRIRDLGEKSFSIKVQPSDLDLQNHVNNTSYIRWIEDGIIEGSPGIQFLSINYLAECFLGDQLVIFQAAVDQGIQLVGKSEEKTVFSARVLLF</sequence>
<comment type="similarity">
    <text evidence="1">Belongs to the acyl-ACP thioesterase family.</text>
</comment>
<name>A0ABT2G4U0_9BACT</name>
<dbReference type="EMBL" id="JANWGH010000001">
    <property type="protein sequence ID" value="MCS5490275.1"/>
    <property type="molecule type" value="Genomic_DNA"/>
</dbReference>
<evidence type="ECO:0000256" key="7">
    <source>
        <dbReference type="ARBA" id="ARBA00023160"/>
    </source>
</evidence>
<protein>
    <submittedName>
        <fullName evidence="10">Thioesterase</fullName>
    </submittedName>
</protein>
<evidence type="ECO:0000256" key="5">
    <source>
        <dbReference type="ARBA" id="ARBA00022946"/>
    </source>
</evidence>
<dbReference type="PANTHER" id="PTHR31727">
    <property type="entry name" value="OLEOYL-ACYL CARRIER PROTEIN THIOESTERASE 1, CHLOROPLASTIC"/>
    <property type="match status" value="1"/>
</dbReference>
<keyword evidence="4" id="KW-0276">Fatty acid metabolism</keyword>
<dbReference type="Pfam" id="PF01643">
    <property type="entry name" value="Acyl-ACP_TE"/>
    <property type="match status" value="1"/>
</dbReference>
<evidence type="ECO:0000256" key="2">
    <source>
        <dbReference type="ARBA" id="ARBA00022516"/>
    </source>
</evidence>
<keyword evidence="3" id="KW-0378">Hydrolase</keyword>
<reference evidence="10 11" key="1">
    <citation type="submission" date="2022-08" db="EMBL/GenBank/DDBJ databases">
        <title>Algoriphagus sp. CAU 1643 isolated from mud.</title>
        <authorList>
            <person name="Kim W."/>
        </authorList>
    </citation>
    <scope>NUCLEOTIDE SEQUENCE [LARGE SCALE GENOMIC DNA]</scope>
    <source>
        <strain evidence="10 11">CAU 1643</strain>
    </source>
</reference>
<dbReference type="InterPro" id="IPR049427">
    <property type="entry name" value="Acyl-ACP_TE_C"/>
</dbReference>
<dbReference type="Proteomes" id="UP001206788">
    <property type="component" value="Unassembled WGS sequence"/>
</dbReference>